<protein>
    <submittedName>
        <fullName evidence="4">ZM domain-containing protein</fullName>
    </submittedName>
</protein>
<feature type="compositionally biased region" description="Low complexity" evidence="1">
    <location>
        <begin position="128"/>
        <end position="149"/>
    </location>
</feature>
<evidence type="ECO:0000256" key="1">
    <source>
        <dbReference type="SAM" id="MobiDB-lite"/>
    </source>
</evidence>
<evidence type="ECO:0000313" key="2">
    <source>
        <dbReference type="EMBL" id="VDL18427.1"/>
    </source>
</evidence>
<accession>A0A0R3S9M6</accession>
<feature type="region of interest" description="Disordered" evidence="1">
    <location>
        <begin position="127"/>
        <end position="149"/>
    </location>
</feature>
<dbReference type="WBParaSite" id="HDID_0000096501-mRNA-1">
    <property type="protein sequence ID" value="HDID_0000096501-mRNA-1"/>
    <property type="gene ID" value="HDID_0000096501"/>
</dbReference>
<name>A0A0R3S9M6_HYMDI</name>
<dbReference type="OrthoDB" id="6277957at2759"/>
<reference evidence="4" key="1">
    <citation type="submission" date="2017-02" db="UniProtKB">
        <authorList>
            <consortium name="WormBaseParasite"/>
        </authorList>
    </citation>
    <scope>IDENTIFICATION</scope>
</reference>
<feature type="compositionally biased region" description="Low complexity" evidence="1">
    <location>
        <begin position="40"/>
        <end position="49"/>
    </location>
</feature>
<evidence type="ECO:0000313" key="4">
    <source>
        <dbReference type="WBParaSite" id="HDID_0000096501-mRNA-1"/>
    </source>
</evidence>
<gene>
    <name evidence="2" type="ORF">HDID_LOCUS966</name>
</gene>
<reference evidence="2 3" key="2">
    <citation type="submission" date="2018-11" db="EMBL/GenBank/DDBJ databases">
        <authorList>
            <consortium name="Pathogen Informatics"/>
        </authorList>
    </citation>
    <scope>NUCLEOTIDE SEQUENCE [LARGE SCALE GENOMIC DNA]</scope>
</reference>
<dbReference type="EMBL" id="UYSG01000152">
    <property type="protein sequence ID" value="VDL18427.1"/>
    <property type="molecule type" value="Genomic_DNA"/>
</dbReference>
<dbReference type="Proteomes" id="UP000274504">
    <property type="component" value="Unassembled WGS sequence"/>
</dbReference>
<feature type="region of interest" description="Disordered" evidence="1">
    <location>
        <begin position="1"/>
        <end position="49"/>
    </location>
</feature>
<sequence>MDETELVVPWEKQQRLLHPSDSQSNSPVRKSYSYAGVQRNSNQNQASQSMYNEAVAAISAPLSRLHPSGINPQPSISEEPSVLGGSLGTLSGAARKGSNVSDPMAIIFQAGAKMKFVPFFARQGPPQIGQSSGSLSSGEISCSFIRSVD</sequence>
<dbReference type="AlphaFoldDB" id="A0A0R3S9M6"/>
<evidence type="ECO:0000313" key="3">
    <source>
        <dbReference type="Proteomes" id="UP000274504"/>
    </source>
</evidence>
<proteinExistence type="predicted"/>
<organism evidence="4">
    <name type="scientific">Hymenolepis diminuta</name>
    <name type="common">Rat tapeworm</name>
    <dbReference type="NCBI Taxonomy" id="6216"/>
    <lineage>
        <taxon>Eukaryota</taxon>
        <taxon>Metazoa</taxon>
        <taxon>Spiralia</taxon>
        <taxon>Lophotrochozoa</taxon>
        <taxon>Platyhelminthes</taxon>
        <taxon>Cestoda</taxon>
        <taxon>Eucestoda</taxon>
        <taxon>Cyclophyllidea</taxon>
        <taxon>Hymenolepididae</taxon>
        <taxon>Hymenolepis</taxon>
    </lineage>
</organism>